<dbReference type="SUPFAM" id="SSF55797">
    <property type="entry name" value="PR-1-like"/>
    <property type="match status" value="1"/>
</dbReference>
<keyword evidence="5" id="KW-1185">Reference proteome</keyword>
<dbReference type="EMBL" id="JAAGWH010000052">
    <property type="protein sequence ID" value="NEK95993.1"/>
    <property type="molecule type" value="Genomic_DNA"/>
</dbReference>
<feature type="compositionally biased region" description="Basic and acidic residues" evidence="1">
    <location>
        <begin position="37"/>
        <end position="51"/>
    </location>
</feature>
<dbReference type="PANTHER" id="PTHR31157">
    <property type="entry name" value="SCP DOMAIN-CONTAINING PROTEIN"/>
    <property type="match status" value="1"/>
</dbReference>
<evidence type="ECO:0000313" key="4">
    <source>
        <dbReference type="EMBL" id="NEN52881.1"/>
    </source>
</evidence>
<dbReference type="InterPro" id="IPR035940">
    <property type="entry name" value="CAP_sf"/>
</dbReference>
<dbReference type="CDD" id="cd05379">
    <property type="entry name" value="CAP_bacterial"/>
    <property type="match status" value="1"/>
</dbReference>
<dbReference type="AlphaFoldDB" id="A0A6P0HAN1"/>
<dbReference type="Pfam" id="PF00188">
    <property type="entry name" value="CAP"/>
    <property type="match status" value="1"/>
</dbReference>
<dbReference type="Proteomes" id="UP000471152">
    <property type="component" value="Unassembled WGS sequence"/>
</dbReference>
<evidence type="ECO:0000313" key="5">
    <source>
        <dbReference type="Proteomes" id="UP000468828"/>
    </source>
</evidence>
<proteinExistence type="predicted"/>
<dbReference type="Gene3D" id="3.40.33.10">
    <property type="entry name" value="CAP"/>
    <property type="match status" value="1"/>
</dbReference>
<evidence type="ECO:0000313" key="6">
    <source>
        <dbReference type="Proteomes" id="UP000471152"/>
    </source>
</evidence>
<dbReference type="Proteomes" id="UP000468828">
    <property type="component" value="Unassembled WGS sequence"/>
</dbReference>
<protein>
    <submittedName>
        <fullName evidence="4">CAP domain-containing protein</fullName>
    </submittedName>
</protein>
<comment type="caution">
    <text evidence="4">The sequence shown here is derived from an EMBL/GenBank/DDBJ whole genome shotgun (WGS) entry which is preliminary data.</text>
</comment>
<feature type="domain" description="SCP" evidence="2">
    <location>
        <begin position="2"/>
        <end position="116"/>
    </location>
</feature>
<organism evidence="4 6">
    <name type="scientific">Modestobacter muralis</name>
    <dbReference type="NCBI Taxonomy" id="1608614"/>
    <lineage>
        <taxon>Bacteria</taxon>
        <taxon>Bacillati</taxon>
        <taxon>Actinomycetota</taxon>
        <taxon>Actinomycetes</taxon>
        <taxon>Geodermatophilales</taxon>
        <taxon>Geodermatophilaceae</taxon>
        <taxon>Modestobacter</taxon>
    </lineage>
</organism>
<gene>
    <name evidence="4" type="ORF">G3R41_18410</name>
    <name evidence="3" type="ORF">GCU67_17760</name>
</gene>
<reference evidence="3 5" key="1">
    <citation type="submission" date="2020-01" db="EMBL/GenBank/DDBJ databases">
        <title>the WGS Modestobacter muralis CPCC 204518.</title>
        <authorList>
            <person name="Jiang Z."/>
        </authorList>
    </citation>
    <scope>NUCLEOTIDE SEQUENCE [LARGE SCALE GENOMIC DNA]</scope>
    <source>
        <strain evidence="3 5">DSM 100205</strain>
    </source>
</reference>
<dbReference type="EMBL" id="JAAGWB010000054">
    <property type="protein sequence ID" value="NEN52881.1"/>
    <property type="molecule type" value="Genomic_DNA"/>
</dbReference>
<dbReference type="PANTHER" id="PTHR31157:SF1">
    <property type="entry name" value="SCP DOMAIN-CONTAINING PROTEIN"/>
    <property type="match status" value="1"/>
</dbReference>
<feature type="region of interest" description="Disordered" evidence="1">
    <location>
        <begin position="37"/>
        <end position="59"/>
    </location>
</feature>
<accession>A0A6P0HAN1</accession>
<sequence length="118" mass="12265">MLALVNAARADAGCGVVAADGGLAGVARAHSADMRDRGFFSHTDPEGRSPFDRAAQAGVDDARAENIARGQPDADAVVRAWLDSPGHRQNVLDCSYRTMGLGLATGAGGPWWTQLFGV</sequence>
<evidence type="ECO:0000259" key="2">
    <source>
        <dbReference type="Pfam" id="PF00188"/>
    </source>
</evidence>
<evidence type="ECO:0000256" key="1">
    <source>
        <dbReference type="SAM" id="MobiDB-lite"/>
    </source>
</evidence>
<evidence type="ECO:0000313" key="3">
    <source>
        <dbReference type="EMBL" id="NEK95993.1"/>
    </source>
</evidence>
<name>A0A6P0HAN1_9ACTN</name>
<reference evidence="4 6" key="2">
    <citation type="submission" date="2020-02" db="EMBL/GenBank/DDBJ databases">
        <title>The WGS of Modestobacter muralis DSM 100205.</title>
        <authorList>
            <person name="Jiang Z."/>
        </authorList>
    </citation>
    <scope>NUCLEOTIDE SEQUENCE [LARGE SCALE GENOMIC DNA]</scope>
    <source>
        <strain evidence="4 6">DSM 100205</strain>
    </source>
</reference>
<dbReference type="InterPro" id="IPR014044">
    <property type="entry name" value="CAP_dom"/>
</dbReference>